<dbReference type="Gene3D" id="2.40.50.140">
    <property type="entry name" value="Nucleic acid-binding proteins"/>
    <property type="match status" value="2"/>
</dbReference>
<dbReference type="EC" id="3.1.13.1" evidence="8"/>
<gene>
    <name evidence="8 11" type="primary">rnr</name>
    <name evidence="11" type="ORF">CKO43_07135</name>
</gene>
<evidence type="ECO:0000256" key="7">
    <source>
        <dbReference type="ARBA" id="ARBA00022884"/>
    </source>
</evidence>
<keyword evidence="6 8" id="KW-0269">Exonuclease</keyword>
<feature type="domain" description="S1 motif" evidence="10">
    <location>
        <begin position="605"/>
        <end position="686"/>
    </location>
</feature>
<keyword evidence="4 8" id="KW-0540">Nuclease</keyword>
<organism evidence="11 12">
    <name type="scientific">Rubrivivax gelatinosus</name>
    <name type="common">Rhodocyclus gelatinosus</name>
    <name type="synonym">Rhodopseudomonas gelatinosa</name>
    <dbReference type="NCBI Taxonomy" id="28068"/>
    <lineage>
        <taxon>Bacteria</taxon>
        <taxon>Pseudomonadati</taxon>
        <taxon>Pseudomonadota</taxon>
        <taxon>Betaproteobacteria</taxon>
        <taxon>Burkholderiales</taxon>
        <taxon>Sphaerotilaceae</taxon>
        <taxon>Rubrivivax</taxon>
    </lineage>
</organism>
<dbReference type="InterPro" id="IPR022966">
    <property type="entry name" value="RNase_II/R_CS"/>
</dbReference>
<proteinExistence type="inferred from homology"/>
<dbReference type="InterPro" id="IPR050180">
    <property type="entry name" value="RNR_Ribonuclease"/>
</dbReference>
<reference evidence="11" key="2">
    <citation type="journal article" date="2020" name="Microorganisms">
        <title>Osmotic Adaptation and Compatible Solute Biosynthesis of Phototrophic Bacteria as Revealed from Genome Analyses.</title>
        <authorList>
            <person name="Imhoff J.F."/>
            <person name="Rahn T."/>
            <person name="Kunzel S."/>
            <person name="Keller A."/>
            <person name="Neulinger S.C."/>
        </authorList>
    </citation>
    <scope>NUCLEOTIDE SEQUENCE</scope>
    <source>
        <strain evidence="11">IM 151</strain>
    </source>
</reference>
<comment type="similarity">
    <text evidence="8">Belongs to the RNR ribonuclease family. RNase R subfamily.</text>
</comment>
<dbReference type="InterPro" id="IPR004476">
    <property type="entry name" value="RNase_II/RNase_R"/>
</dbReference>
<evidence type="ECO:0000256" key="4">
    <source>
        <dbReference type="ARBA" id="ARBA00022722"/>
    </source>
</evidence>
<dbReference type="SMART" id="SM00357">
    <property type="entry name" value="CSP"/>
    <property type="match status" value="1"/>
</dbReference>
<dbReference type="InterPro" id="IPR001900">
    <property type="entry name" value="RNase_II/R"/>
</dbReference>
<comment type="caution">
    <text evidence="11">The sequence shown here is derived from an EMBL/GenBank/DDBJ whole genome shotgun (WGS) entry which is preliminary data.</text>
</comment>
<dbReference type="InterPro" id="IPR040476">
    <property type="entry name" value="CSD2"/>
</dbReference>
<sequence>MDSASPPANFSAAGLLAEVEGRVEGHRDGHGFVVPDVGDTWIYLSPQEMRSVLHRDRVRVRIVRFDRKGRPEGRVLDILERRKTPIIGRLLHEGGQWVVAPEDRRYGHDILIPKNATASAAVGQVVSVELTEPPSLHSQPVGRVAEVLGEIDDPGMEIEIAVRKYEVPHRFTPETLAQAAALPEKLRAADRKHRVDLSDVPLVTIDGEDARDFDDAVYCEPFKRGRGKTAVEGWRLIVAIADVSHYVKPGEALDEDAYERATSVYFPRRVIPMLPEKLSNGLCSLNPEQERLAMVCDMVIAADGALDAYQFYPAVICSQARLTYNEVAAVLQNTRGPEAQRRAELVPHLVHLHEAYRALLKQRGLRGAIDFDTVETQIVCDENGRIEKIVPRVRNDAHRLIEEAMLAANVCAADFIAQAGHPSLYRVHEGPTPEKRQALQAYLKALGLGLHLSEEPKPAEMQAISQAVQGRPDAQQIQTMLLRSMQQAIYTASNAGHFGLAYGAYTHFTSPIRRYPDLLVHRVIKALLGQRHYHLVPSAKTRVPEVRRGARGAKAVVKPAKPMTQEMESWEAAGAHCSANERRADEASRDVEAWLKCRYMREHLGEEYPGTVSAVTAFGLFVTLDPLYVEGLVHITELGGEYFRFDETRQELRGERTGVRYAIGTRVQVQVSRVDLDGRRIDFRMVREGEGERLLSRGRSQAERAGADKPGSASEELAAVRAADRAAKAATKARKTATVPRKGGARKTAPKPRTRR</sequence>
<keyword evidence="3 8" id="KW-0963">Cytoplasm</keyword>
<dbReference type="PANTHER" id="PTHR23355">
    <property type="entry name" value="RIBONUCLEASE"/>
    <property type="match status" value="1"/>
</dbReference>
<dbReference type="SMART" id="SM00955">
    <property type="entry name" value="RNB"/>
    <property type="match status" value="1"/>
</dbReference>
<dbReference type="InterPro" id="IPR011805">
    <property type="entry name" value="RNase_R"/>
</dbReference>
<evidence type="ECO:0000256" key="6">
    <source>
        <dbReference type="ARBA" id="ARBA00022839"/>
    </source>
</evidence>
<dbReference type="NCBIfam" id="TIGR02063">
    <property type="entry name" value="RNase_R"/>
    <property type="match status" value="1"/>
</dbReference>
<comment type="catalytic activity">
    <reaction evidence="1 8">
        <text>Exonucleolytic cleavage in the 3'- to 5'-direction to yield nucleoside 5'-phosphates.</text>
        <dbReference type="EC" id="3.1.13.1"/>
    </reaction>
</comment>
<dbReference type="InterPro" id="IPR011129">
    <property type="entry name" value="CSD"/>
</dbReference>
<evidence type="ECO:0000313" key="12">
    <source>
        <dbReference type="Proteomes" id="UP001041814"/>
    </source>
</evidence>
<dbReference type="HAMAP" id="MF_01895">
    <property type="entry name" value="RNase_R"/>
    <property type="match status" value="1"/>
</dbReference>
<name>A0ABS1DSU1_RUBGE</name>
<dbReference type="CDD" id="cd04471">
    <property type="entry name" value="S1_RNase_R"/>
    <property type="match status" value="1"/>
</dbReference>
<dbReference type="PANTHER" id="PTHR23355:SF9">
    <property type="entry name" value="DIS3-LIKE EXONUCLEASE 2"/>
    <property type="match status" value="1"/>
</dbReference>
<dbReference type="InterPro" id="IPR003029">
    <property type="entry name" value="S1_domain"/>
</dbReference>
<dbReference type="InterPro" id="IPR012340">
    <property type="entry name" value="NA-bd_OB-fold"/>
</dbReference>
<feature type="compositionally biased region" description="Basic and acidic residues" evidence="9">
    <location>
        <begin position="692"/>
        <end position="707"/>
    </location>
</feature>
<dbReference type="PROSITE" id="PS01175">
    <property type="entry name" value="RIBONUCLEASE_II"/>
    <property type="match status" value="1"/>
</dbReference>
<dbReference type="InterPro" id="IPR013223">
    <property type="entry name" value="RNase_B_OB_dom"/>
</dbReference>
<evidence type="ECO:0000256" key="9">
    <source>
        <dbReference type="SAM" id="MobiDB-lite"/>
    </source>
</evidence>
<dbReference type="SUPFAM" id="SSF50249">
    <property type="entry name" value="Nucleic acid-binding proteins"/>
    <property type="match status" value="4"/>
</dbReference>
<dbReference type="Proteomes" id="UP001041814">
    <property type="component" value="Unassembled WGS sequence"/>
</dbReference>
<dbReference type="PROSITE" id="PS50126">
    <property type="entry name" value="S1"/>
    <property type="match status" value="1"/>
</dbReference>
<comment type="function">
    <text evidence="8">3'-5' exoribonuclease that releases 5'-nucleoside monophosphates and is involved in maturation of structured RNAs.</text>
</comment>
<keyword evidence="5 8" id="KW-0378">Hydrolase</keyword>
<dbReference type="Pfam" id="PF00575">
    <property type="entry name" value="S1"/>
    <property type="match status" value="1"/>
</dbReference>
<dbReference type="Pfam" id="PF08206">
    <property type="entry name" value="OB_RNB"/>
    <property type="match status" value="1"/>
</dbReference>
<keyword evidence="7 8" id="KW-0694">RNA-binding</keyword>
<accession>A0ABS1DSU1</accession>
<dbReference type="SMART" id="SM00316">
    <property type="entry name" value="S1"/>
    <property type="match status" value="2"/>
</dbReference>
<feature type="region of interest" description="Disordered" evidence="9">
    <location>
        <begin position="692"/>
        <end position="756"/>
    </location>
</feature>
<dbReference type="Pfam" id="PF17876">
    <property type="entry name" value="CSD2"/>
    <property type="match status" value="1"/>
</dbReference>
<dbReference type="EMBL" id="NRRU01000020">
    <property type="protein sequence ID" value="MBK1712553.1"/>
    <property type="molecule type" value="Genomic_DNA"/>
</dbReference>
<dbReference type="Pfam" id="PF00773">
    <property type="entry name" value="RNB"/>
    <property type="match status" value="1"/>
</dbReference>
<feature type="compositionally biased region" description="Basic residues" evidence="9">
    <location>
        <begin position="743"/>
        <end position="756"/>
    </location>
</feature>
<evidence type="ECO:0000256" key="8">
    <source>
        <dbReference type="HAMAP-Rule" id="MF_01895"/>
    </source>
</evidence>
<dbReference type="NCBIfam" id="TIGR00358">
    <property type="entry name" value="3_prime_RNase"/>
    <property type="match status" value="1"/>
</dbReference>
<evidence type="ECO:0000256" key="5">
    <source>
        <dbReference type="ARBA" id="ARBA00022801"/>
    </source>
</evidence>
<evidence type="ECO:0000313" key="11">
    <source>
        <dbReference type="EMBL" id="MBK1712553.1"/>
    </source>
</evidence>
<keyword evidence="12" id="KW-1185">Reference proteome</keyword>
<protein>
    <recommendedName>
        <fullName evidence="8">Ribonuclease R</fullName>
        <shortName evidence="8">RNase R</shortName>
        <ecNumber evidence="8">3.1.13.1</ecNumber>
    </recommendedName>
</protein>
<evidence type="ECO:0000256" key="2">
    <source>
        <dbReference type="ARBA" id="ARBA00004496"/>
    </source>
</evidence>
<reference evidence="11" key="1">
    <citation type="submission" date="2017-08" db="EMBL/GenBank/DDBJ databases">
        <authorList>
            <person name="Imhoff J.F."/>
            <person name="Rahn T."/>
            <person name="Kuenzel S."/>
            <person name="Neulinger S.C."/>
        </authorList>
    </citation>
    <scope>NUCLEOTIDE SEQUENCE</scope>
    <source>
        <strain evidence="11">IM 151</strain>
    </source>
</reference>
<evidence type="ECO:0000256" key="1">
    <source>
        <dbReference type="ARBA" id="ARBA00001849"/>
    </source>
</evidence>
<evidence type="ECO:0000256" key="3">
    <source>
        <dbReference type="ARBA" id="ARBA00022490"/>
    </source>
</evidence>
<comment type="subcellular location">
    <subcellularLocation>
        <location evidence="2 8">Cytoplasm</location>
    </subcellularLocation>
</comment>
<evidence type="ECO:0000259" key="10">
    <source>
        <dbReference type="PROSITE" id="PS50126"/>
    </source>
</evidence>